<sequence>SPRHSTSIILDTLSQQAMNSVHTDILRREDPLNGDGDHSHDQEPGDHSSSGSQQESTHELQQKAIIEDGEVNTQNALLGPQTVELSGDMKALAREDASLVVANEPVTNVISSKMPHKSFSFMRKLSKKKD</sequence>
<gene>
    <name evidence="2" type="ORF">BGZ65_011937</name>
</gene>
<name>A0A9P6IHK3_9FUNG</name>
<evidence type="ECO:0000313" key="3">
    <source>
        <dbReference type="Proteomes" id="UP000749646"/>
    </source>
</evidence>
<organism evidence="2 3">
    <name type="scientific">Modicella reniformis</name>
    <dbReference type="NCBI Taxonomy" id="1440133"/>
    <lineage>
        <taxon>Eukaryota</taxon>
        <taxon>Fungi</taxon>
        <taxon>Fungi incertae sedis</taxon>
        <taxon>Mucoromycota</taxon>
        <taxon>Mortierellomycotina</taxon>
        <taxon>Mortierellomycetes</taxon>
        <taxon>Mortierellales</taxon>
        <taxon>Mortierellaceae</taxon>
        <taxon>Modicella</taxon>
    </lineage>
</organism>
<accession>A0A9P6IHK3</accession>
<dbReference type="Proteomes" id="UP000749646">
    <property type="component" value="Unassembled WGS sequence"/>
</dbReference>
<feature type="compositionally biased region" description="Basic and acidic residues" evidence="1">
    <location>
        <begin position="24"/>
        <end position="46"/>
    </location>
</feature>
<feature type="non-terminal residue" evidence="2">
    <location>
        <position position="1"/>
    </location>
</feature>
<keyword evidence="3" id="KW-1185">Reference proteome</keyword>
<feature type="region of interest" description="Disordered" evidence="1">
    <location>
        <begin position="20"/>
        <end position="79"/>
    </location>
</feature>
<dbReference type="AlphaFoldDB" id="A0A9P6IHK3"/>
<dbReference type="EMBL" id="JAAAHW010011459">
    <property type="protein sequence ID" value="KAF9919650.1"/>
    <property type="molecule type" value="Genomic_DNA"/>
</dbReference>
<evidence type="ECO:0000256" key="1">
    <source>
        <dbReference type="SAM" id="MobiDB-lite"/>
    </source>
</evidence>
<reference evidence="2" key="1">
    <citation type="journal article" date="2020" name="Fungal Divers.">
        <title>Resolving the Mortierellaceae phylogeny through synthesis of multi-gene phylogenetics and phylogenomics.</title>
        <authorList>
            <person name="Vandepol N."/>
            <person name="Liber J."/>
            <person name="Desiro A."/>
            <person name="Na H."/>
            <person name="Kennedy M."/>
            <person name="Barry K."/>
            <person name="Grigoriev I.V."/>
            <person name="Miller A.N."/>
            <person name="O'Donnell K."/>
            <person name="Stajich J.E."/>
            <person name="Bonito G."/>
        </authorList>
    </citation>
    <scope>NUCLEOTIDE SEQUENCE</scope>
    <source>
        <strain evidence="2">MES-2147</strain>
    </source>
</reference>
<proteinExistence type="predicted"/>
<evidence type="ECO:0000313" key="2">
    <source>
        <dbReference type="EMBL" id="KAF9919650.1"/>
    </source>
</evidence>
<protein>
    <submittedName>
        <fullName evidence="2">Uncharacterized protein</fullName>
    </submittedName>
</protein>
<comment type="caution">
    <text evidence="2">The sequence shown here is derived from an EMBL/GenBank/DDBJ whole genome shotgun (WGS) entry which is preliminary data.</text>
</comment>